<dbReference type="SMART" id="SM00398">
    <property type="entry name" value="HMG"/>
    <property type="match status" value="1"/>
</dbReference>
<dbReference type="EMBL" id="JOWA01000107">
    <property type="protein sequence ID" value="KEZ41816.1"/>
    <property type="molecule type" value="Genomic_DNA"/>
</dbReference>
<sequence length="528" mass="58530">MDDHQDSRLAAIPGDENHLQHLSEHDGSTPFTGSGVLAEEDLFSISQHASRYVSPPITHNLSAIQNLHSQHQELPLDSMSPSPYDVSYGGHGGHGSFLTDSSSFHPRPYNTTDISPQIPPQIPPQIHNPGMTSTARSGSERGPKTMAVKTGRIEKNTSKRKRERPGAAKRAQQVEKPLSELLHEFPPFEMPDIAKYVHRAKEERLREVAECKPPGRIKRPMNAFMLYRKAYQNLAKSICTQNNHQIVSQVCGDAWPLEPEHIREQFNEWAKIEKENHIKAHPNYKFTPSKPAKKVRKVDTGSDEGSHLGEAEWASERPLRGLDAEKAARQTQMGAPVSTPISIFETYDGYGSLGVPSNHSLYPYSNTGKLIPTPYDSTGFPGDHYYQQSVYSTPGQSGLVEDVVIRKTPSPASFGQSHHIMGDTAYPPIIDPYATMGMGSEHTMDPSLVARPSGKAYDGTLDNFGFDVDPRWLPSGMTGIGPLGMHESMEPLDAFLEQDPQLQYLKGEEGSWQVEEVPPRSQSEAWQG</sequence>
<dbReference type="SUPFAM" id="SSF47095">
    <property type="entry name" value="HMG-box"/>
    <property type="match status" value="1"/>
</dbReference>
<keyword evidence="7" id="KW-1185">Reference proteome</keyword>
<dbReference type="HOGENOM" id="CLU_022445_0_0_1"/>
<evidence type="ECO:0000256" key="2">
    <source>
        <dbReference type="ARBA" id="ARBA00023242"/>
    </source>
</evidence>
<dbReference type="KEGG" id="sapo:SAPIO_CDS6811"/>
<dbReference type="GO" id="GO:0000981">
    <property type="term" value="F:DNA-binding transcription factor activity, RNA polymerase II-specific"/>
    <property type="evidence" value="ECO:0007669"/>
    <property type="project" value="TreeGrafter"/>
</dbReference>
<feature type="region of interest" description="Disordered" evidence="4">
    <location>
        <begin position="509"/>
        <end position="528"/>
    </location>
</feature>
<keyword evidence="1 3" id="KW-0238">DNA-binding</keyword>
<dbReference type="InterPro" id="IPR009071">
    <property type="entry name" value="HMG_box_dom"/>
</dbReference>
<proteinExistence type="predicted"/>
<gene>
    <name evidence="6" type="ORF">SAPIO_CDS6811</name>
</gene>
<dbReference type="PANTHER" id="PTHR45789">
    <property type="entry name" value="FI18025P1"/>
    <property type="match status" value="1"/>
</dbReference>
<dbReference type="OrthoDB" id="2307332at2759"/>
<dbReference type="CDD" id="cd01389">
    <property type="entry name" value="HMG-box_ROX1-like"/>
    <property type="match status" value="1"/>
</dbReference>
<evidence type="ECO:0000313" key="7">
    <source>
        <dbReference type="Proteomes" id="UP000028545"/>
    </source>
</evidence>
<name>A0A084G3A4_PSEDA</name>
<feature type="compositionally biased region" description="Basic and acidic residues" evidence="4">
    <location>
        <begin position="15"/>
        <end position="27"/>
    </location>
</feature>
<dbReference type="GeneID" id="27725883"/>
<feature type="domain" description="HMG box" evidence="5">
    <location>
        <begin position="217"/>
        <end position="285"/>
    </location>
</feature>
<feature type="region of interest" description="Disordered" evidence="4">
    <location>
        <begin position="154"/>
        <end position="174"/>
    </location>
</feature>
<dbReference type="GO" id="GO:0005634">
    <property type="term" value="C:nucleus"/>
    <property type="evidence" value="ECO:0007669"/>
    <property type="project" value="UniProtKB-UniRule"/>
</dbReference>
<feature type="region of interest" description="Disordered" evidence="4">
    <location>
        <begin position="282"/>
        <end position="310"/>
    </location>
</feature>
<keyword evidence="2 3" id="KW-0539">Nucleus</keyword>
<dbReference type="Pfam" id="PF00505">
    <property type="entry name" value="HMG_box"/>
    <property type="match status" value="1"/>
</dbReference>
<feature type="region of interest" description="Disordered" evidence="4">
    <location>
        <begin position="1"/>
        <end position="34"/>
    </location>
</feature>
<comment type="caution">
    <text evidence="6">The sequence shown here is derived from an EMBL/GenBank/DDBJ whole genome shotgun (WGS) entry which is preliminary data.</text>
</comment>
<protein>
    <recommendedName>
        <fullName evidence="5">HMG box domain-containing protein</fullName>
    </recommendedName>
</protein>
<feature type="DNA-binding region" description="HMG box" evidence="3">
    <location>
        <begin position="217"/>
        <end position="285"/>
    </location>
</feature>
<dbReference type="Proteomes" id="UP000028545">
    <property type="component" value="Unassembled WGS sequence"/>
</dbReference>
<dbReference type="GO" id="GO:0000978">
    <property type="term" value="F:RNA polymerase II cis-regulatory region sequence-specific DNA binding"/>
    <property type="evidence" value="ECO:0007669"/>
    <property type="project" value="TreeGrafter"/>
</dbReference>
<evidence type="ECO:0000256" key="1">
    <source>
        <dbReference type="ARBA" id="ARBA00023125"/>
    </source>
</evidence>
<feature type="compositionally biased region" description="Basic and acidic residues" evidence="4">
    <location>
        <begin position="297"/>
        <end position="310"/>
    </location>
</feature>
<accession>A0A084G3A4</accession>
<dbReference type="PROSITE" id="PS50118">
    <property type="entry name" value="HMG_BOX_2"/>
    <property type="match status" value="1"/>
</dbReference>
<dbReference type="InterPro" id="IPR036910">
    <property type="entry name" value="HMG_box_dom_sf"/>
</dbReference>
<dbReference type="PANTHER" id="PTHR45789:SF2">
    <property type="entry name" value="FI18025P1"/>
    <property type="match status" value="1"/>
</dbReference>
<evidence type="ECO:0000259" key="5">
    <source>
        <dbReference type="PROSITE" id="PS50118"/>
    </source>
</evidence>
<dbReference type="AlphaFoldDB" id="A0A084G3A4"/>
<organism evidence="6 7">
    <name type="scientific">Pseudallescheria apiosperma</name>
    <name type="common">Scedosporium apiospermum</name>
    <dbReference type="NCBI Taxonomy" id="563466"/>
    <lineage>
        <taxon>Eukaryota</taxon>
        <taxon>Fungi</taxon>
        <taxon>Dikarya</taxon>
        <taxon>Ascomycota</taxon>
        <taxon>Pezizomycotina</taxon>
        <taxon>Sordariomycetes</taxon>
        <taxon>Hypocreomycetidae</taxon>
        <taxon>Microascales</taxon>
        <taxon>Microascaceae</taxon>
        <taxon>Scedosporium</taxon>
    </lineage>
</organism>
<evidence type="ECO:0000256" key="4">
    <source>
        <dbReference type="SAM" id="MobiDB-lite"/>
    </source>
</evidence>
<dbReference type="VEuPathDB" id="FungiDB:SAPIO_CDS6811"/>
<dbReference type="RefSeq" id="XP_016641615.1">
    <property type="nucleotide sequence ID" value="XM_016788816.1"/>
</dbReference>
<evidence type="ECO:0000256" key="3">
    <source>
        <dbReference type="PROSITE-ProRule" id="PRU00267"/>
    </source>
</evidence>
<evidence type="ECO:0000313" key="6">
    <source>
        <dbReference type="EMBL" id="KEZ41816.1"/>
    </source>
</evidence>
<dbReference type="InterPro" id="IPR051356">
    <property type="entry name" value="SOX/SOX-like_TF"/>
</dbReference>
<reference evidence="6 7" key="1">
    <citation type="journal article" date="2014" name="Genome Announc.">
        <title>Draft genome sequence of the pathogenic fungus Scedosporium apiospermum.</title>
        <authorList>
            <person name="Vandeputte P."/>
            <person name="Ghamrawi S."/>
            <person name="Rechenmann M."/>
            <person name="Iltis A."/>
            <person name="Giraud S."/>
            <person name="Fleury M."/>
            <person name="Thornton C."/>
            <person name="Delhaes L."/>
            <person name="Meyer W."/>
            <person name="Papon N."/>
            <person name="Bouchara J.P."/>
        </authorList>
    </citation>
    <scope>NUCLEOTIDE SEQUENCE [LARGE SCALE GENOMIC DNA]</scope>
    <source>
        <strain evidence="6 7">IHEM 14462</strain>
    </source>
</reference>
<dbReference type="Gene3D" id="1.10.30.10">
    <property type="entry name" value="High mobility group box domain"/>
    <property type="match status" value="1"/>
</dbReference>